<dbReference type="GO" id="GO:0046872">
    <property type="term" value="F:metal ion binding"/>
    <property type="evidence" value="ECO:0007669"/>
    <property type="project" value="UniProtKB-KW"/>
</dbReference>
<dbReference type="GO" id="GO:0015938">
    <property type="term" value="P:coenzyme A catabolic process"/>
    <property type="evidence" value="ECO:0007669"/>
    <property type="project" value="TreeGrafter"/>
</dbReference>
<proteinExistence type="predicted"/>
<accession>A0A671MSS7</accession>
<name>A0A671MSS7_9TELE</name>
<keyword evidence="3" id="KW-0479">Metal-binding</keyword>
<evidence type="ECO:0000256" key="2">
    <source>
        <dbReference type="ARBA" id="ARBA00001946"/>
    </source>
</evidence>
<evidence type="ECO:0000313" key="9">
    <source>
        <dbReference type="Proteomes" id="UP000472260"/>
    </source>
</evidence>
<keyword evidence="5" id="KW-0460">Magnesium</keyword>
<dbReference type="GO" id="GO:0010945">
    <property type="term" value="F:coenzyme A diphosphatase activity"/>
    <property type="evidence" value="ECO:0007669"/>
    <property type="project" value="InterPro"/>
</dbReference>
<evidence type="ECO:0000256" key="1">
    <source>
        <dbReference type="ARBA" id="ARBA00001936"/>
    </source>
</evidence>
<dbReference type="PANTHER" id="PTHR12992">
    <property type="entry name" value="NUDIX HYDROLASE"/>
    <property type="match status" value="1"/>
</dbReference>
<comment type="cofactor">
    <cofactor evidence="2">
        <name>Mg(2+)</name>
        <dbReference type="ChEBI" id="CHEBI:18420"/>
    </cofactor>
</comment>
<dbReference type="InterPro" id="IPR000086">
    <property type="entry name" value="NUDIX_hydrolase_dom"/>
</dbReference>
<dbReference type="InterPro" id="IPR045121">
    <property type="entry name" value="CoAse"/>
</dbReference>
<dbReference type="PROSITE" id="PS51462">
    <property type="entry name" value="NUDIX"/>
    <property type="match status" value="1"/>
</dbReference>
<dbReference type="PANTHER" id="PTHR12992:SF24">
    <property type="entry name" value="PEROXISOMAL COENZYME A DIPHOSPHATASE NUDT7"/>
    <property type="match status" value="1"/>
</dbReference>
<feature type="domain" description="Nudix hydrolase" evidence="7">
    <location>
        <begin position="27"/>
        <end position="130"/>
    </location>
</feature>
<dbReference type="Proteomes" id="UP000472260">
    <property type="component" value="Unassembled WGS sequence"/>
</dbReference>
<dbReference type="InterPro" id="IPR015797">
    <property type="entry name" value="NUDIX_hydrolase-like_dom_sf"/>
</dbReference>
<keyword evidence="4" id="KW-0378">Hydrolase</keyword>
<dbReference type="Pfam" id="PF00293">
    <property type="entry name" value="NUDIX"/>
    <property type="match status" value="1"/>
</dbReference>
<reference evidence="8" key="1">
    <citation type="submission" date="2025-08" db="UniProtKB">
        <authorList>
            <consortium name="Ensembl"/>
        </authorList>
    </citation>
    <scope>IDENTIFICATION</scope>
</reference>
<evidence type="ECO:0000313" key="8">
    <source>
        <dbReference type="Ensembl" id="ENSSANP00000035968.1"/>
    </source>
</evidence>
<dbReference type="SUPFAM" id="SSF55811">
    <property type="entry name" value="Nudix"/>
    <property type="match status" value="1"/>
</dbReference>
<dbReference type="Gene3D" id="3.90.79.10">
    <property type="entry name" value="Nucleoside Triphosphate Pyrophosphohydrolase"/>
    <property type="match status" value="1"/>
</dbReference>
<evidence type="ECO:0000256" key="3">
    <source>
        <dbReference type="ARBA" id="ARBA00022723"/>
    </source>
</evidence>
<dbReference type="CDD" id="cd03426">
    <property type="entry name" value="NUDIX_CoAse_Nudt7"/>
    <property type="match status" value="1"/>
</dbReference>
<dbReference type="AlphaFoldDB" id="A0A671MSS7"/>
<evidence type="ECO:0000256" key="5">
    <source>
        <dbReference type="ARBA" id="ARBA00022842"/>
    </source>
</evidence>
<keyword evidence="9" id="KW-1185">Reference proteome</keyword>
<dbReference type="Ensembl" id="ENSSANT00000038316.1">
    <property type="protein sequence ID" value="ENSSANP00000035968.1"/>
    <property type="gene ID" value="ENSSANG00000018435.1"/>
</dbReference>
<evidence type="ECO:0000259" key="7">
    <source>
        <dbReference type="PROSITE" id="PS51462"/>
    </source>
</evidence>
<keyword evidence="6" id="KW-0464">Manganese</keyword>
<protein>
    <submittedName>
        <fullName evidence="8">Nudix (nucleoside diphosphate linked moiety X)-type motif 7</fullName>
    </submittedName>
</protein>
<evidence type="ECO:0000256" key="6">
    <source>
        <dbReference type="ARBA" id="ARBA00023211"/>
    </source>
</evidence>
<reference evidence="8" key="2">
    <citation type="submission" date="2025-09" db="UniProtKB">
        <authorList>
            <consortium name="Ensembl"/>
        </authorList>
    </citation>
    <scope>IDENTIFICATION</scope>
</reference>
<comment type="cofactor">
    <cofactor evidence="1">
        <name>Mn(2+)</name>
        <dbReference type="ChEBI" id="CHEBI:29035"/>
    </cofactor>
</comment>
<evidence type="ECO:0000256" key="4">
    <source>
        <dbReference type="ARBA" id="ARBA00022801"/>
    </source>
</evidence>
<sequence>MDLKEKTVASLKKYDSGDEFPRLPAALPQASVLIPLLLRDGQLRLLLSVRSIHLKQHAGEVCFPGGKAESGDRDQVHTALRETEEEIGLPPDRVQVICKLFPILKGSYDAISIFPFSLKCYKLLVHKDDL</sequence>
<organism evidence="8 9">
    <name type="scientific">Sinocyclocheilus anshuiensis</name>
    <dbReference type="NCBI Taxonomy" id="1608454"/>
    <lineage>
        <taxon>Eukaryota</taxon>
        <taxon>Metazoa</taxon>
        <taxon>Chordata</taxon>
        <taxon>Craniata</taxon>
        <taxon>Vertebrata</taxon>
        <taxon>Euteleostomi</taxon>
        <taxon>Actinopterygii</taxon>
        <taxon>Neopterygii</taxon>
        <taxon>Teleostei</taxon>
        <taxon>Ostariophysi</taxon>
        <taxon>Cypriniformes</taxon>
        <taxon>Cyprinidae</taxon>
        <taxon>Cyprininae</taxon>
        <taxon>Sinocyclocheilus</taxon>
    </lineage>
</organism>